<dbReference type="InterPro" id="IPR002933">
    <property type="entry name" value="Peptidase_M20"/>
</dbReference>
<feature type="binding site" evidence="2">
    <location>
        <position position="176"/>
    </location>
    <ligand>
        <name>Mn(2+)</name>
        <dbReference type="ChEBI" id="CHEBI:29035"/>
        <label>2</label>
    </ligand>
</feature>
<comment type="cofactor">
    <cofactor evidence="2">
        <name>Mn(2+)</name>
        <dbReference type="ChEBI" id="CHEBI:29035"/>
    </cofactor>
    <text evidence="2">The Mn(2+) ion enhances activity.</text>
</comment>
<dbReference type="EMBL" id="CP036278">
    <property type="protein sequence ID" value="QDU57887.1"/>
    <property type="molecule type" value="Genomic_DNA"/>
</dbReference>
<keyword evidence="2" id="KW-0464">Manganese</keyword>
<dbReference type="InterPro" id="IPR011650">
    <property type="entry name" value="Peptidase_M20_dimer"/>
</dbReference>
<dbReference type="InterPro" id="IPR036264">
    <property type="entry name" value="Bact_exopeptidase_dim_dom"/>
</dbReference>
<evidence type="ECO:0000256" key="3">
    <source>
        <dbReference type="SAM" id="SignalP"/>
    </source>
</evidence>
<keyword evidence="6" id="KW-1185">Reference proteome</keyword>
<evidence type="ECO:0000256" key="2">
    <source>
        <dbReference type="PIRSR" id="PIRSR005962-1"/>
    </source>
</evidence>
<dbReference type="Gene3D" id="3.40.630.10">
    <property type="entry name" value="Zn peptidases"/>
    <property type="match status" value="1"/>
</dbReference>
<dbReference type="PIRSF" id="PIRSF005962">
    <property type="entry name" value="Pept_M20D_amidohydro"/>
    <property type="match status" value="1"/>
</dbReference>
<dbReference type="Proteomes" id="UP000315750">
    <property type="component" value="Chromosome"/>
</dbReference>
<organism evidence="5 6">
    <name type="scientific">Aeoliella mucimassa</name>
    <dbReference type="NCBI Taxonomy" id="2527972"/>
    <lineage>
        <taxon>Bacteria</taxon>
        <taxon>Pseudomonadati</taxon>
        <taxon>Planctomycetota</taxon>
        <taxon>Planctomycetia</taxon>
        <taxon>Pirellulales</taxon>
        <taxon>Lacipirellulaceae</taxon>
        <taxon>Aeoliella</taxon>
    </lineage>
</organism>
<gene>
    <name evidence="5" type="ORF">Pan181_41100</name>
</gene>
<evidence type="ECO:0000256" key="1">
    <source>
        <dbReference type="ARBA" id="ARBA00022801"/>
    </source>
</evidence>
<feature type="chain" id="PRO_5021702536" evidence="3">
    <location>
        <begin position="30"/>
        <end position="447"/>
    </location>
</feature>
<dbReference type="GO" id="GO:0019877">
    <property type="term" value="P:diaminopimelate biosynthetic process"/>
    <property type="evidence" value="ECO:0007669"/>
    <property type="project" value="UniProtKB-ARBA"/>
</dbReference>
<dbReference type="Pfam" id="PF01546">
    <property type="entry name" value="Peptidase_M20"/>
    <property type="match status" value="1"/>
</dbReference>
<keyword evidence="1 5" id="KW-0378">Hydrolase</keyword>
<dbReference type="Pfam" id="PF07687">
    <property type="entry name" value="M20_dimer"/>
    <property type="match status" value="1"/>
</dbReference>
<dbReference type="GO" id="GO:0046872">
    <property type="term" value="F:metal ion binding"/>
    <property type="evidence" value="ECO:0007669"/>
    <property type="project" value="UniProtKB-KW"/>
</dbReference>
<evidence type="ECO:0000259" key="4">
    <source>
        <dbReference type="Pfam" id="PF07687"/>
    </source>
</evidence>
<feature type="binding site" evidence="2">
    <location>
        <position position="203"/>
    </location>
    <ligand>
        <name>Mn(2+)</name>
        <dbReference type="ChEBI" id="CHEBI:29035"/>
        <label>2</label>
    </ligand>
</feature>
<feature type="binding site" evidence="2">
    <location>
        <position position="140"/>
    </location>
    <ligand>
        <name>Mn(2+)</name>
        <dbReference type="ChEBI" id="CHEBI:29035"/>
        <label>2</label>
    </ligand>
</feature>
<dbReference type="NCBIfam" id="TIGR01891">
    <property type="entry name" value="amidohydrolases"/>
    <property type="match status" value="1"/>
</dbReference>
<dbReference type="FunFam" id="3.30.70.360:FF:000001">
    <property type="entry name" value="N-acetyldiaminopimelate deacetylase"/>
    <property type="match status" value="1"/>
</dbReference>
<dbReference type="RefSeq" id="WP_145249320.1">
    <property type="nucleotide sequence ID" value="NZ_CP036278.1"/>
</dbReference>
<dbReference type="GO" id="GO:0050118">
    <property type="term" value="F:N-acetyldiaminopimelate deacetylase activity"/>
    <property type="evidence" value="ECO:0007669"/>
    <property type="project" value="UniProtKB-EC"/>
</dbReference>
<dbReference type="SUPFAM" id="SSF55031">
    <property type="entry name" value="Bacterial exopeptidase dimerisation domain"/>
    <property type="match status" value="1"/>
</dbReference>
<proteinExistence type="predicted"/>
<keyword evidence="2" id="KW-0479">Metal-binding</keyword>
<feature type="binding site" evidence="2">
    <location>
        <position position="142"/>
    </location>
    <ligand>
        <name>Mn(2+)</name>
        <dbReference type="ChEBI" id="CHEBI:29035"/>
        <label>2</label>
    </ligand>
</feature>
<keyword evidence="3" id="KW-0732">Signal</keyword>
<feature type="binding site" evidence="2">
    <location>
        <position position="412"/>
    </location>
    <ligand>
        <name>Mn(2+)</name>
        <dbReference type="ChEBI" id="CHEBI:29035"/>
        <label>2</label>
    </ligand>
</feature>
<sequence precursor="true">MNSRSIILLCSVGLLLPAMCEAQSPTATASDQLAKQFAAEQVEEITTLYRELHLAPELSLKEANTAARMAAELRALGAEVQIGIGGHGLVGVFTNGPGKTLLLRADMDALPVVEETGREYASQVRTKNDRGQSVGVMHACGHDIHMSNLIGVARMLAAHPEAWQGTVVVLMQPAEEIGEGARAMLNDGLLALIPRPDFAVALHVSADTAAGEVGFTSGFSCANVDSVDITIHGRGGHGAYPETTIDPIVIAAKLVLDLQTIVSREIKATEPAVVTVGAIEGGTKHNVIGDSCHLQLTVRSYAPEVRQHLQEAIERKAKAAALSAGAPEPEIVVDQGTPSLYNDPELVAKAEVVAKRLLGDERVQRGQPTMGGEDFSRYGQAGIPICMFKLGVVNQERLDQYASDGTPPPSLHSPKFYPDPEPALRTGIATMGAIALDLLAPKSESAE</sequence>
<evidence type="ECO:0000313" key="5">
    <source>
        <dbReference type="EMBL" id="QDU57887.1"/>
    </source>
</evidence>
<protein>
    <submittedName>
        <fullName evidence="5">N-acetyldiaminopimelate deacetylase</fullName>
        <ecNumber evidence="5">3.5.1.47</ecNumber>
    </submittedName>
</protein>
<feature type="signal peptide" evidence="3">
    <location>
        <begin position="1"/>
        <end position="29"/>
    </location>
</feature>
<dbReference type="Gene3D" id="3.30.70.360">
    <property type="match status" value="1"/>
</dbReference>
<dbReference type="KEGG" id="amuc:Pan181_41100"/>
<dbReference type="PANTHER" id="PTHR11014">
    <property type="entry name" value="PEPTIDASE M20 FAMILY MEMBER"/>
    <property type="match status" value="1"/>
</dbReference>
<dbReference type="AlphaFoldDB" id="A0A518AT67"/>
<reference evidence="5 6" key="1">
    <citation type="submission" date="2019-02" db="EMBL/GenBank/DDBJ databases">
        <title>Deep-cultivation of Planctomycetes and their phenomic and genomic characterization uncovers novel biology.</title>
        <authorList>
            <person name="Wiegand S."/>
            <person name="Jogler M."/>
            <person name="Boedeker C."/>
            <person name="Pinto D."/>
            <person name="Vollmers J."/>
            <person name="Rivas-Marin E."/>
            <person name="Kohn T."/>
            <person name="Peeters S.H."/>
            <person name="Heuer A."/>
            <person name="Rast P."/>
            <person name="Oberbeckmann S."/>
            <person name="Bunk B."/>
            <person name="Jeske O."/>
            <person name="Meyerdierks A."/>
            <person name="Storesund J.E."/>
            <person name="Kallscheuer N."/>
            <person name="Luecker S."/>
            <person name="Lage O.M."/>
            <person name="Pohl T."/>
            <person name="Merkel B.J."/>
            <person name="Hornburger P."/>
            <person name="Mueller R.-W."/>
            <person name="Bruemmer F."/>
            <person name="Labrenz M."/>
            <person name="Spormann A.M."/>
            <person name="Op den Camp H."/>
            <person name="Overmann J."/>
            <person name="Amann R."/>
            <person name="Jetten M.S.M."/>
            <person name="Mascher T."/>
            <person name="Medema M.H."/>
            <person name="Devos D.P."/>
            <person name="Kaster A.-K."/>
            <person name="Ovreas L."/>
            <person name="Rohde M."/>
            <person name="Galperin M.Y."/>
            <person name="Jogler C."/>
        </authorList>
    </citation>
    <scope>NUCLEOTIDE SEQUENCE [LARGE SCALE GENOMIC DNA]</scope>
    <source>
        <strain evidence="5 6">Pan181</strain>
    </source>
</reference>
<dbReference type="SUPFAM" id="SSF53187">
    <property type="entry name" value="Zn-dependent exopeptidases"/>
    <property type="match status" value="1"/>
</dbReference>
<feature type="domain" description="Peptidase M20 dimerisation" evidence="4">
    <location>
        <begin position="225"/>
        <end position="321"/>
    </location>
</feature>
<dbReference type="PANTHER" id="PTHR11014:SF63">
    <property type="entry name" value="METALLOPEPTIDASE, PUTATIVE (AFU_ORTHOLOGUE AFUA_6G09600)-RELATED"/>
    <property type="match status" value="1"/>
</dbReference>
<dbReference type="EC" id="3.5.1.47" evidence="5"/>
<evidence type="ECO:0000313" key="6">
    <source>
        <dbReference type="Proteomes" id="UP000315750"/>
    </source>
</evidence>
<name>A0A518AT67_9BACT</name>
<accession>A0A518AT67</accession>
<dbReference type="OrthoDB" id="9776731at2"/>
<dbReference type="InterPro" id="IPR017439">
    <property type="entry name" value="Amidohydrolase"/>
</dbReference>